<dbReference type="eggNOG" id="COG0583">
    <property type="taxonomic scope" value="Bacteria"/>
</dbReference>
<evidence type="ECO:0000256" key="3">
    <source>
        <dbReference type="ARBA" id="ARBA00023015"/>
    </source>
</evidence>
<keyword evidence="4 7" id="KW-0238">DNA-binding</keyword>
<feature type="compositionally biased region" description="Low complexity" evidence="6">
    <location>
        <begin position="298"/>
        <end position="307"/>
    </location>
</feature>
<proteinExistence type="inferred from homology"/>
<keyword evidence="5" id="KW-0804">Transcription</keyword>
<dbReference type="Gene3D" id="1.10.10.10">
    <property type="entry name" value="Winged helix-like DNA-binding domain superfamily/Winged helix DNA-binding domain"/>
    <property type="match status" value="1"/>
</dbReference>
<dbReference type="Gene3D" id="3.40.190.290">
    <property type="match status" value="1"/>
</dbReference>
<dbReference type="InterPro" id="IPR036388">
    <property type="entry name" value="WH-like_DNA-bd_sf"/>
</dbReference>
<dbReference type="Proteomes" id="UP000673383">
    <property type="component" value="Unassembled WGS sequence"/>
</dbReference>
<organism evidence="7 8">
    <name type="scientific">Bradyrhizobium elkanii</name>
    <dbReference type="NCBI Taxonomy" id="29448"/>
    <lineage>
        <taxon>Bacteria</taxon>
        <taxon>Pseudomonadati</taxon>
        <taxon>Pseudomonadota</taxon>
        <taxon>Alphaproteobacteria</taxon>
        <taxon>Hyphomicrobiales</taxon>
        <taxon>Nitrobacteraceae</taxon>
        <taxon>Bradyrhizobium</taxon>
    </lineage>
</organism>
<evidence type="ECO:0000313" key="7">
    <source>
        <dbReference type="EMBL" id="MBP1299259.1"/>
    </source>
</evidence>
<dbReference type="PROSITE" id="PS50931">
    <property type="entry name" value="HTH_LYSR"/>
    <property type="match status" value="1"/>
</dbReference>
<evidence type="ECO:0000256" key="1">
    <source>
        <dbReference type="ARBA" id="ARBA00003502"/>
    </source>
</evidence>
<dbReference type="FunFam" id="1.10.10.10:FF:000001">
    <property type="entry name" value="LysR family transcriptional regulator"/>
    <property type="match status" value="1"/>
</dbReference>
<dbReference type="Pfam" id="PF03466">
    <property type="entry name" value="LysR_substrate"/>
    <property type="match status" value="1"/>
</dbReference>
<gene>
    <name evidence="7" type="ORF">JOH49_009012</name>
</gene>
<dbReference type="SUPFAM" id="SSF46785">
    <property type="entry name" value="Winged helix' DNA-binding domain"/>
    <property type="match status" value="1"/>
</dbReference>
<dbReference type="PANTHER" id="PTHR30126">
    <property type="entry name" value="HTH-TYPE TRANSCRIPTIONAL REGULATOR"/>
    <property type="match status" value="1"/>
</dbReference>
<dbReference type="InterPro" id="IPR005119">
    <property type="entry name" value="LysR_subst-bd"/>
</dbReference>
<feature type="region of interest" description="Disordered" evidence="6">
    <location>
        <begin position="298"/>
        <end position="323"/>
    </location>
</feature>
<dbReference type="AlphaFoldDB" id="A0A1E3ENR2"/>
<dbReference type="CDD" id="cd08420">
    <property type="entry name" value="PBP2_CysL_like"/>
    <property type="match status" value="1"/>
</dbReference>
<dbReference type="Pfam" id="PF00126">
    <property type="entry name" value="HTH_1"/>
    <property type="match status" value="1"/>
</dbReference>
<reference evidence="7" key="1">
    <citation type="submission" date="2021-02" db="EMBL/GenBank/DDBJ databases">
        <title>Genomic Encyclopedia of Type Strains, Phase IV (KMG-V): Genome sequencing to study the core and pangenomes of soil and plant-associated prokaryotes.</title>
        <authorList>
            <person name="Whitman W."/>
        </authorList>
    </citation>
    <scope>NUCLEOTIDE SEQUENCE</scope>
    <source>
        <strain evidence="7">USDA 406</strain>
    </source>
</reference>
<dbReference type="RefSeq" id="WP_069277740.1">
    <property type="nucleotide sequence ID" value="NZ_JAFICZ010000001.1"/>
</dbReference>
<dbReference type="STRING" id="29448.QU41_22025"/>
<dbReference type="PRINTS" id="PR00039">
    <property type="entry name" value="HTHLYSR"/>
</dbReference>
<evidence type="ECO:0000256" key="2">
    <source>
        <dbReference type="ARBA" id="ARBA00009437"/>
    </source>
</evidence>
<evidence type="ECO:0000256" key="6">
    <source>
        <dbReference type="SAM" id="MobiDB-lite"/>
    </source>
</evidence>
<comment type="function">
    <text evidence="1">NodD regulates the expression of the nodABCFE genes which encode other nodulation proteins. NodD is also a negative regulator of its own expression. Binds flavonoids as inducers.</text>
</comment>
<evidence type="ECO:0000256" key="4">
    <source>
        <dbReference type="ARBA" id="ARBA00023125"/>
    </source>
</evidence>
<dbReference type="GO" id="GO:0003700">
    <property type="term" value="F:DNA-binding transcription factor activity"/>
    <property type="evidence" value="ECO:0007669"/>
    <property type="project" value="InterPro"/>
</dbReference>
<keyword evidence="3" id="KW-0805">Transcription regulation</keyword>
<comment type="similarity">
    <text evidence="2">Belongs to the LysR transcriptional regulatory family.</text>
</comment>
<dbReference type="EMBL" id="JAFICZ010000001">
    <property type="protein sequence ID" value="MBP1299259.1"/>
    <property type="molecule type" value="Genomic_DNA"/>
</dbReference>
<dbReference type="InterPro" id="IPR036390">
    <property type="entry name" value="WH_DNA-bd_sf"/>
</dbReference>
<protein>
    <submittedName>
        <fullName evidence="7">DNA-binding transcriptional LysR family regulator</fullName>
    </submittedName>
</protein>
<dbReference type="GO" id="GO:0000976">
    <property type="term" value="F:transcription cis-regulatory region binding"/>
    <property type="evidence" value="ECO:0007669"/>
    <property type="project" value="TreeGrafter"/>
</dbReference>
<dbReference type="PANTHER" id="PTHR30126:SF39">
    <property type="entry name" value="HTH-TYPE TRANSCRIPTIONAL REGULATOR CYSL"/>
    <property type="match status" value="1"/>
</dbReference>
<dbReference type="OrthoDB" id="7840053at2"/>
<evidence type="ECO:0000313" key="8">
    <source>
        <dbReference type="Proteomes" id="UP000673383"/>
    </source>
</evidence>
<accession>A0A1E3ENR2</accession>
<evidence type="ECO:0000256" key="5">
    <source>
        <dbReference type="ARBA" id="ARBA00023163"/>
    </source>
</evidence>
<name>A0A1E3ENR2_BRAEL</name>
<dbReference type="InterPro" id="IPR000847">
    <property type="entry name" value="LysR_HTH_N"/>
</dbReference>
<comment type="caution">
    <text evidence="7">The sequence shown here is derived from an EMBL/GenBank/DDBJ whole genome shotgun (WGS) entry which is preliminary data.</text>
</comment>
<sequence>MSLNLHLLRLFAAVARTGSFSRAADLLHISQPAISKGVRDFELQVGCRLLDRTPKGVRPTREGAALARHAETLFAAERAAEDELQALRNLDSGSLRIGASTTIATYMIPEYLGVFHRAFPGIDLHVVSANTSDIAALMLGHEIEIALVEGPVEDENLISEAWRTDVMALIAGPDHRFAAVQGPIDIRSLNDEILIVREPGSGTREVVAQALAAHHVEPQRTLEIGSTEAIKQAVASGVGVAIVSIATIDDQVKLGKLKVIPIKGVHIERTLWQLKSPGRLDVPAAVAFEGIIRETRAAKTAPRMPAARARRTDPAPRQRHARS</sequence>
<dbReference type="SUPFAM" id="SSF53850">
    <property type="entry name" value="Periplasmic binding protein-like II"/>
    <property type="match status" value="1"/>
</dbReference>